<dbReference type="InterPro" id="IPR003423">
    <property type="entry name" value="OMP_efflux"/>
</dbReference>
<gene>
    <name evidence="10" type="ORF">D3Y57_18010</name>
</gene>
<keyword evidence="5" id="KW-0812">Transmembrane</keyword>
<dbReference type="GO" id="GO:0015562">
    <property type="term" value="F:efflux transmembrane transporter activity"/>
    <property type="evidence" value="ECO:0007669"/>
    <property type="project" value="InterPro"/>
</dbReference>
<dbReference type="GO" id="GO:0009279">
    <property type="term" value="C:cell outer membrane"/>
    <property type="evidence" value="ECO:0007669"/>
    <property type="project" value="UniProtKB-SubCell"/>
</dbReference>
<dbReference type="EMBL" id="CP032829">
    <property type="protein sequence ID" value="AYJ88112.1"/>
    <property type="molecule type" value="Genomic_DNA"/>
</dbReference>
<keyword evidence="4" id="KW-1134">Transmembrane beta strand</keyword>
<dbReference type="OrthoDB" id="9789368at2"/>
<evidence type="ECO:0000256" key="7">
    <source>
        <dbReference type="ARBA" id="ARBA00023237"/>
    </source>
</evidence>
<dbReference type="KEGG" id="spha:D3Y57_18010"/>
<evidence type="ECO:0000256" key="4">
    <source>
        <dbReference type="ARBA" id="ARBA00022452"/>
    </source>
</evidence>
<evidence type="ECO:0000256" key="9">
    <source>
        <dbReference type="SAM" id="MobiDB-lite"/>
    </source>
</evidence>
<evidence type="ECO:0000256" key="8">
    <source>
        <dbReference type="SAM" id="Coils"/>
    </source>
</evidence>
<evidence type="ECO:0000313" key="11">
    <source>
        <dbReference type="Proteomes" id="UP000276254"/>
    </source>
</evidence>
<proteinExistence type="inferred from homology"/>
<sequence>MQWSCPDSPDHAHSYFEFGGFSPVIHCSVRALLLATVLVSGPASADTLREALAKAYRSNPTLTGARAGQRATDEGVPIARARGLPSANATAAYTEDFVRSALNFTSPARSASATVNLSVPIYSGGAVHNAVKAADARVSAGQASLRDTEATLFSNVVASYMDVIRDQAIVSLNMQNLQVLNVNLEATQDRFQVGDLTRTDVAQSQARLSEARSQLESAQAQLITSRETYVRLVGDSATNLEPPPPLPNLPISPDTAVTVALDNNPGLLAAQRRREAARFDTNVARASRAPTIAAIAGGNYSNFLGSLVADGFGSTGIPQTSTTAQAGVQLTIPLYQGGLPTAQVRRAQALESQSIEQTIEVERNIVAQTRAAYASWRASNELIISSQSAVDANTLSLEGVRAENSVGNRTILDILNAEQELLNSQVNLVSARRNSYVAGFSLLAAMGQAEARNLGLESGALFDPTVNYNRVRNDIWDFHDDPHPSPVASRTVDTPAQTPSVIGPTQK</sequence>
<keyword evidence="8" id="KW-0175">Coiled coil</keyword>
<keyword evidence="7" id="KW-0998">Cell outer membrane</keyword>
<keyword evidence="3" id="KW-0813">Transport</keyword>
<evidence type="ECO:0000256" key="3">
    <source>
        <dbReference type="ARBA" id="ARBA00022448"/>
    </source>
</evidence>
<comment type="subcellular location">
    <subcellularLocation>
        <location evidence="1">Cell outer membrane</location>
    </subcellularLocation>
</comment>
<accession>A0A494TL11</accession>
<evidence type="ECO:0000256" key="1">
    <source>
        <dbReference type="ARBA" id="ARBA00004442"/>
    </source>
</evidence>
<dbReference type="Proteomes" id="UP000276254">
    <property type="component" value="Chromosome"/>
</dbReference>
<dbReference type="Gene3D" id="1.20.1600.10">
    <property type="entry name" value="Outer membrane efflux proteins (OEP)"/>
    <property type="match status" value="1"/>
</dbReference>
<dbReference type="InterPro" id="IPR010130">
    <property type="entry name" value="T1SS_OMP_TolC"/>
</dbReference>
<dbReference type="AlphaFoldDB" id="A0A494TL11"/>
<dbReference type="GO" id="GO:1990281">
    <property type="term" value="C:efflux pump complex"/>
    <property type="evidence" value="ECO:0007669"/>
    <property type="project" value="TreeGrafter"/>
</dbReference>
<reference evidence="10 11" key="1">
    <citation type="submission" date="2018-09" db="EMBL/GenBank/DDBJ databases">
        <title>Sphingomonas peninsula sp. nov., isolated from fildes peninsula, Antarctic soil.</title>
        <authorList>
            <person name="Yingchao G."/>
        </authorList>
    </citation>
    <scope>NUCLEOTIDE SEQUENCE [LARGE SCALE GENOMIC DNA]</scope>
    <source>
        <strain evidence="10 11">YZ-8</strain>
    </source>
</reference>
<protein>
    <submittedName>
        <fullName evidence="10">Uncharacterized protein</fullName>
    </submittedName>
</protein>
<evidence type="ECO:0000256" key="5">
    <source>
        <dbReference type="ARBA" id="ARBA00022692"/>
    </source>
</evidence>
<keyword evidence="6" id="KW-0472">Membrane</keyword>
<dbReference type="GO" id="GO:0015288">
    <property type="term" value="F:porin activity"/>
    <property type="evidence" value="ECO:0007669"/>
    <property type="project" value="TreeGrafter"/>
</dbReference>
<organism evidence="10 11">
    <name type="scientific">Sphingomonas paeninsulae</name>
    <dbReference type="NCBI Taxonomy" id="2319844"/>
    <lineage>
        <taxon>Bacteria</taxon>
        <taxon>Pseudomonadati</taxon>
        <taxon>Pseudomonadota</taxon>
        <taxon>Alphaproteobacteria</taxon>
        <taxon>Sphingomonadales</taxon>
        <taxon>Sphingomonadaceae</taxon>
        <taxon>Sphingomonas</taxon>
    </lineage>
</organism>
<dbReference type="PANTHER" id="PTHR30026">
    <property type="entry name" value="OUTER MEMBRANE PROTEIN TOLC"/>
    <property type="match status" value="1"/>
</dbReference>
<feature type="coiled-coil region" evidence="8">
    <location>
        <begin position="201"/>
        <end position="228"/>
    </location>
</feature>
<dbReference type="NCBIfam" id="TIGR01844">
    <property type="entry name" value="type_I_sec_TolC"/>
    <property type="match status" value="1"/>
</dbReference>
<evidence type="ECO:0000256" key="6">
    <source>
        <dbReference type="ARBA" id="ARBA00023136"/>
    </source>
</evidence>
<dbReference type="SUPFAM" id="SSF56954">
    <property type="entry name" value="Outer membrane efflux proteins (OEP)"/>
    <property type="match status" value="1"/>
</dbReference>
<evidence type="ECO:0000256" key="2">
    <source>
        <dbReference type="ARBA" id="ARBA00007613"/>
    </source>
</evidence>
<name>A0A494TL11_SPHPE</name>
<evidence type="ECO:0000313" key="10">
    <source>
        <dbReference type="EMBL" id="AYJ88112.1"/>
    </source>
</evidence>
<keyword evidence="11" id="KW-1185">Reference proteome</keyword>
<feature type="region of interest" description="Disordered" evidence="9">
    <location>
        <begin position="481"/>
        <end position="507"/>
    </location>
</feature>
<dbReference type="PANTHER" id="PTHR30026:SF22">
    <property type="entry name" value="OUTER MEMBRANE EFFLUX PROTEIN"/>
    <property type="match status" value="1"/>
</dbReference>
<feature type="compositionally biased region" description="Polar residues" evidence="9">
    <location>
        <begin position="491"/>
        <end position="507"/>
    </location>
</feature>
<dbReference type="Pfam" id="PF02321">
    <property type="entry name" value="OEP"/>
    <property type="match status" value="2"/>
</dbReference>
<dbReference type="InterPro" id="IPR051906">
    <property type="entry name" value="TolC-like"/>
</dbReference>
<comment type="similarity">
    <text evidence="2">Belongs to the outer membrane factor (OMF) (TC 1.B.17) family.</text>
</comment>